<protein>
    <recommendedName>
        <fullName evidence="1">DNA-directed DNA polymerase</fullName>
        <ecNumber evidence="1">2.7.7.7</ecNumber>
    </recommendedName>
</protein>
<dbReference type="Gene3D" id="1.20.272.10">
    <property type="match status" value="1"/>
</dbReference>
<proteinExistence type="inferred from homology"/>
<organism evidence="8 9">
    <name type="scientific">Rubripirellula reticaptiva</name>
    <dbReference type="NCBI Taxonomy" id="2528013"/>
    <lineage>
        <taxon>Bacteria</taxon>
        <taxon>Pseudomonadati</taxon>
        <taxon>Planctomycetota</taxon>
        <taxon>Planctomycetia</taxon>
        <taxon>Pirellulales</taxon>
        <taxon>Pirellulaceae</taxon>
        <taxon>Rubripirellula</taxon>
    </lineage>
</organism>
<dbReference type="NCBIfam" id="TIGR01128">
    <property type="entry name" value="holA"/>
    <property type="match status" value="1"/>
</dbReference>
<dbReference type="GO" id="GO:0006261">
    <property type="term" value="P:DNA-templated DNA replication"/>
    <property type="evidence" value="ECO:0007669"/>
    <property type="project" value="TreeGrafter"/>
</dbReference>
<evidence type="ECO:0000256" key="4">
    <source>
        <dbReference type="ARBA" id="ARBA00022705"/>
    </source>
</evidence>
<evidence type="ECO:0000256" key="1">
    <source>
        <dbReference type="ARBA" id="ARBA00012417"/>
    </source>
</evidence>
<comment type="catalytic activity">
    <reaction evidence="7">
        <text>DNA(n) + a 2'-deoxyribonucleoside 5'-triphosphate = DNA(n+1) + diphosphate</text>
        <dbReference type="Rhea" id="RHEA:22508"/>
        <dbReference type="Rhea" id="RHEA-COMP:17339"/>
        <dbReference type="Rhea" id="RHEA-COMP:17340"/>
        <dbReference type="ChEBI" id="CHEBI:33019"/>
        <dbReference type="ChEBI" id="CHEBI:61560"/>
        <dbReference type="ChEBI" id="CHEBI:173112"/>
        <dbReference type="EC" id="2.7.7.7"/>
    </reaction>
</comment>
<evidence type="ECO:0000256" key="6">
    <source>
        <dbReference type="ARBA" id="ARBA00034754"/>
    </source>
</evidence>
<evidence type="ECO:0000256" key="5">
    <source>
        <dbReference type="ARBA" id="ARBA00022932"/>
    </source>
</evidence>
<evidence type="ECO:0000313" key="8">
    <source>
        <dbReference type="EMBL" id="TWU57366.1"/>
    </source>
</evidence>
<dbReference type="InterPro" id="IPR008921">
    <property type="entry name" value="DNA_pol3_clamp-load_cplx_C"/>
</dbReference>
<reference evidence="8 9" key="1">
    <citation type="submission" date="2019-02" db="EMBL/GenBank/DDBJ databases">
        <title>Deep-cultivation of Planctomycetes and their phenomic and genomic characterization uncovers novel biology.</title>
        <authorList>
            <person name="Wiegand S."/>
            <person name="Jogler M."/>
            <person name="Boedeker C."/>
            <person name="Pinto D."/>
            <person name="Vollmers J."/>
            <person name="Rivas-Marin E."/>
            <person name="Kohn T."/>
            <person name="Peeters S.H."/>
            <person name="Heuer A."/>
            <person name="Rast P."/>
            <person name="Oberbeckmann S."/>
            <person name="Bunk B."/>
            <person name="Jeske O."/>
            <person name="Meyerdierks A."/>
            <person name="Storesund J.E."/>
            <person name="Kallscheuer N."/>
            <person name="Luecker S."/>
            <person name="Lage O.M."/>
            <person name="Pohl T."/>
            <person name="Merkel B.J."/>
            <person name="Hornburger P."/>
            <person name="Mueller R.-W."/>
            <person name="Bruemmer F."/>
            <person name="Labrenz M."/>
            <person name="Spormann A.M."/>
            <person name="Op Den Camp H."/>
            <person name="Overmann J."/>
            <person name="Amann R."/>
            <person name="Jetten M.S.M."/>
            <person name="Mascher T."/>
            <person name="Medema M.H."/>
            <person name="Devos D.P."/>
            <person name="Kaster A.-K."/>
            <person name="Ovreas L."/>
            <person name="Rohde M."/>
            <person name="Galperin M.Y."/>
            <person name="Jogler C."/>
        </authorList>
    </citation>
    <scope>NUCLEOTIDE SEQUENCE [LARGE SCALE GENOMIC DNA]</scope>
    <source>
        <strain evidence="8 9">Poly59</strain>
    </source>
</reference>
<comment type="similarity">
    <text evidence="6">Belongs to the DNA polymerase HolA subunit family.</text>
</comment>
<dbReference type="EC" id="2.7.7.7" evidence="1"/>
<evidence type="ECO:0000256" key="2">
    <source>
        <dbReference type="ARBA" id="ARBA00022679"/>
    </source>
</evidence>
<dbReference type="PANTHER" id="PTHR34388:SF1">
    <property type="entry name" value="DNA POLYMERASE III SUBUNIT DELTA"/>
    <property type="match status" value="1"/>
</dbReference>
<dbReference type="SUPFAM" id="SSF48019">
    <property type="entry name" value="post-AAA+ oligomerization domain-like"/>
    <property type="match status" value="1"/>
</dbReference>
<keyword evidence="4" id="KW-0235">DNA replication</keyword>
<evidence type="ECO:0000313" key="9">
    <source>
        <dbReference type="Proteomes" id="UP000317977"/>
    </source>
</evidence>
<gene>
    <name evidence="8" type="ORF">Poly59_02730</name>
</gene>
<keyword evidence="2" id="KW-0808">Transferase</keyword>
<keyword evidence="5" id="KW-0239">DNA-directed DNA polymerase</keyword>
<comment type="caution">
    <text evidence="8">The sequence shown here is derived from an EMBL/GenBank/DDBJ whole genome shotgun (WGS) entry which is preliminary data.</text>
</comment>
<name>A0A5C6FB48_9BACT</name>
<dbReference type="PANTHER" id="PTHR34388">
    <property type="entry name" value="DNA POLYMERASE III SUBUNIT DELTA"/>
    <property type="match status" value="1"/>
</dbReference>
<dbReference type="InterPro" id="IPR005790">
    <property type="entry name" value="DNA_polIII_delta"/>
</dbReference>
<dbReference type="GO" id="GO:0003887">
    <property type="term" value="F:DNA-directed DNA polymerase activity"/>
    <property type="evidence" value="ECO:0007669"/>
    <property type="project" value="UniProtKB-KW"/>
</dbReference>
<dbReference type="AlphaFoldDB" id="A0A5C6FB48"/>
<evidence type="ECO:0000256" key="3">
    <source>
        <dbReference type="ARBA" id="ARBA00022695"/>
    </source>
</evidence>
<dbReference type="GO" id="GO:0009360">
    <property type="term" value="C:DNA polymerase III complex"/>
    <property type="evidence" value="ECO:0007669"/>
    <property type="project" value="TreeGrafter"/>
</dbReference>
<dbReference type="Gene3D" id="1.10.8.60">
    <property type="match status" value="1"/>
</dbReference>
<dbReference type="InterPro" id="IPR027417">
    <property type="entry name" value="P-loop_NTPase"/>
</dbReference>
<dbReference type="EMBL" id="SJPX01000001">
    <property type="protein sequence ID" value="TWU57366.1"/>
    <property type="molecule type" value="Genomic_DNA"/>
</dbReference>
<dbReference type="Proteomes" id="UP000317977">
    <property type="component" value="Unassembled WGS sequence"/>
</dbReference>
<accession>A0A5C6FB48</accession>
<sequence>MVTRARNPAKRCKIPESATEWSKKGFLTPSFCHLGCSGILTDMTLIHAFEMLPAPPASVPDVVAVFGADASLRSWSMQALAAGGDVTQFDGETTKWADLRDDLATASLFDMGGGKRTIMVRGADKFVSDHRPELEKYLAKPGSASRLILDLESLASNTRIYKAILKDHMLVACGNSTDAKAGVTAATRRKFLTGYVAARHKTKIEKSAADALHEMLGDEIGMLDTEIAKLALYIDPAGKIEEALVRDVVAGWQGKTVWQITDAIAAGDAAEAIRQLDKLLSGGQRAIALLPQIAWSLRRLGMATALVEQRERSGRRIQLEDALSSAGFRRPSDIQQAKKQLLGIGRVRARQLLPWLLDADLRLKGTHSAEGRDRFLLEQLVMKLAKSAS</sequence>
<keyword evidence="9" id="KW-1185">Reference proteome</keyword>
<dbReference type="Gene3D" id="3.40.50.300">
    <property type="entry name" value="P-loop containing nucleotide triphosphate hydrolases"/>
    <property type="match status" value="1"/>
</dbReference>
<dbReference type="GO" id="GO:0003677">
    <property type="term" value="F:DNA binding"/>
    <property type="evidence" value="ECO:0007669"/>
    <property type="project" value="InterPro"/>
</dbReference>
<evidence type="ECO:0000256" key="7">
    <source>
        <dbReference type="ARBA" id="ARBA00049244"/>
    </source>
</evidence>
<keyword evidence="3" id="KW-0548">Nucleotidyltransferase</keyword>